<gene>
    <name evidence="2" type="ORF">CBOVIS_LOCUS1111</name>
</gene>
<feature type="coiled-coil region" evidence="1">
    <location>
        <begin position="10"/>
        <end position="77"/>
    </location>
</feature>
<dbReference type="AlphaFoldDB" id="A0A8S1EJ70"/>
<accession>A0A8S1EJ70</accession>
<protein>
    <submittedName>
        <fullName evidence="2">Uncharacterized protein</fullName>
    </submittedName>
</protein>
<keyword evidence="3" id="KW-1185">Reference proteome</keyword>
<proteinExistence type="predicted"/>
<evidence type="ECO:0000313" key="3">
    <source>
        <dbReference type="Proteomes" id="UP000494206"/>
    </source>
</evidence>
<evidence type="ECO:0000256" key="1">
    <source>
        <dbReference type="SAM" id="Coils"/>
    </source>
</evidence>
<comment type="caution">
    <text evidence="2">The sequence shown here is derived from an EMBL/GenBank/DDBJ whole genome shotgun (WGS) entry which is preliminary data.</text>
</comment>
<dbReference type="OrthoDB" id="6334544at2759"/>
<sequence>MEQINVRHRLSELENCAAKLAELKSFLKQNYETTLREINQVMTMEISMIRAREEDLIDDLTKIHDEKEKKISRKQRAIENMIGACQHALASNEFKGLPTSIESLLLKCDEDDVRIEFQADIVSSSDNIAKLGNIRVGSQCERRSKPSLGITLPRAFEDYEDDMDCWLAKKSCQGLANSPTTPHEAGIVKGWLDKLEGNRSDLNVDLNQMALETESTDETASFEVINDTKTRTSTISHIDEKSTREQFSQRFIKNLHRPMCDWLLKVSESAKCAELPPAPVPKCFQDEPLSSESQYAFNDVIQKVISSNNDQWIQKTENSEDEKMETTSCSTEPEMDDFEKFDQSAFIDNIAKLFESTLTSVATKSSTPSNDDIAIWRNIINQMQNEKSKEWLLKK</sequence>
<evidence type="ECO:0000313" key="2">
    <source>
        <dbReference type="EMBL" id="CAB3397742.1"/>
    </source>
</evidence>
<dbReference type="Proteomes" id="UP000494206">
    <property type="component" value="Unassembled WGS sequence"/>
</dbReference>
<organism evidence="2 3">
    <name type="scientific">Caenorhabditis bovis</name>
    <dbReference type="NCBI Taxonomy" id="2654633"/>
    <lineage>
        <taxon>Eukaryota</taxon>
        <taxon>Metazoa</taxon>
        <taxon>Ecdysozoa</taxon>
        <taxon>Nematoda</taxon>
        <taxon>Chromadorea</taxon>
        <taxon>Rhabditida</taxon>
        <taxon>Rhabditina</taxon>
        <taxon>Rhabditomorpha</taxon>
        <taxon>Rhabditoidea</taxon>
        <taxon>Rhabditidae</taxon>
        <taxon>Peloderinae</taxon>
        <taxon>Caenorhabditis</taxon>
    </lineage>
</organism>
<name>A0A8S1EJ70_9PELO</name>
<keyword evidence="1" id="KW-0175">Coiled coil</keyword>
<reference evidence="2 3" key="1">
    <citation type="submission" date="2020-04" db="EMBL/GenBank/DDBJ databases">
        <authorList>
            <person name="Laetsch R D."/>
            <person name="Stevens L."/>
            <person name="Kumar S."/>
            <person name="Blaxter L. M."/>
        </authorList>
    </citation>
    <scope>NUCLEOTIDE SEQUENCE [LARGE SCALE GENOMIC DNA]</scope>
</reference>
<dbReference type="EMBL" id="CADEPM010000001">
    <property type="protein sequence ID" value="CAB3397742.1"/>
    <property type="molecule type" value="Genomic_DNA"/>
</dbReference>